<organism evidence="1 2">
    <name type="scientific">Vitis vinifera</name>
    <name type="common">Grape</name>
    <dbReference type="NCBI Taxonomy" id="29760"/>
    <lineage>
        <taxon>Eukaryota</taxon>
        <taxon>Viridiplantae</taxon>
        <taxon>Streptophyta</taxon>
        <taxon>Embryophyta</taxon>
        <taxon>Tracheophyta</taxon>
        <taxon>Spermatophyta</taxon>
        <taxon>Magnoliopsida</taxon>
        <taxon>eudicotyledons</taxon>
        <taxon>Gunneridae</taxon>
        <taxon>Pentapetalae</taxon>
        <taxon>rosids</taxon>
        <taxon>Vitales</taxon>
        <taxon>Vitaceae</taxon>
        <taxon>Viteae</taxon>
        <taxon>Vitis</taxon>
    </lineage>
</organism>
<accession>A0A438BRE2</accession>
<evidence type="ECO:0000313" key="1">
    <source>
        <dbReference type="EMBL" id="RVW13532.1"/>
    </source>
</evidence>
<proteinExistence type="predicted"/>
<protein>
    <submittedName>
        <fullName evidence="1">Uncharacterized protein</fullName>
    </submittedName>
</protein>
<dbReference type="Proteomes" id="UP000288805">
    <property type="component" value="Unassembled WGS sequence"/>
</dbReference>
<gene>
    <name evidence="1" type="ORF">CK203_101442</name>
</gene>
<evidence type="ECO:0000313" key="2">
    <source>
        <dbReference type="Proteomes" id="UP000288805"/>
    </source>
</evidence>
<name>A0A438BRE2_VITVI</name>
<dbReference type="AlphaFoldDB" id="A0A438BRE2"/>
<dbReference type="EMBL" id="QGNW01002650">
    <property type="protein sequence ID" value="RVW13532.1"/>
    <property type="molecule type" value="Genomic_DNA"/>
</dbReference>
<sequence>MKFFLQMQGERVWNAVEYVWEPPLILDVHGRSTGELNLNKIRAKSITNGVNPMLGALFIILNGVCLYEFHKIANCARAKEACGILQVTHEGDKSFFTSLEDYNGRTVTFGDGRLACVERQGSISTPGCPKVDGVLYLDGLKAKFLSAFALIASRTHPLPTTVAFGAASSARSTDRIY</sequence>
<reference evidence="1 2" key="1">
    <citation type="journal article" date="2018" name="PLoS Genet.">
        <title>Population sequencing reveals clonal diversity and ancestral inbreeding in the grapevine cultivar Chardonnay.</title>
        <authorList>
            <person name="Roach M.J."/>
            <person name="Johnson D.L."/>
            <person name="Bohlmann J."/>
            <person name="van Vuuren H.J."/>
            <person name="Jones S.J."/>
            <person name="Pretorius I.S."/>
            <person name="Schmidt S.A."/>
            <person name="Borneman A.R."/>
        </authorList>
    </citation>
    <scope>NUCLEOTIDE SEQUENCE [LARGE SCALE GENOMIC DNA]</scope>
    <source>
        <strain evidence="2">cv. Chardonnay</strain>
        <tissue evidence="1">Leaf</tissue>
    </source>
</reference>
<comment type="caution">
    <text evidence="1">The sequence shown here is derived from an EMBL/GenBank/DDBJ whole genome shotgun (WGS) entry which is preliminary data.</text>
</comment>